<keyword evidence="6" id="KW-0812">Transmembrane</keyword>
<dbReference type="PROSITE" id="PS50835">
    <property type="entry name" value="IG_LIKE"/>
    <property type="match status" value="3"/>
</dbReference>
<dbReference type="Pfam" id="PF00147">
    <property type="entry name" value="Fibrinogen_C"/>
    <property type="match status" value="1"/>
</dbReference>
<reference evidence="10 11" key="1">
    <citation type="submission" date="2022-05" db="EMBL/GenBank/DDBJ databases">
        <authorList>
            <consortium name="Genoscope - CEA"/>
            <person name="William W."/>
        </authorList>
    </citation>
    <scope>NUCLEOTIDE SEQUENCE [LARGE SCALE GENOMIC DNA]</scope>
</reference>
<keyword evidence="6" id="KW-1133">Transmembrane helix</keyword>
<keyword evidence="11" id="KW-1185">Reference proteome</keyword>
<dbReference type="Pfam" id="PF00095">
    <property type="entry name" value="WAP"/>
    <property type="match status" value="1"/>
</dbReference>
<dbReference type="SMART" id="SM00409">
    <property type="entry name" value="IG"/>
    <property type="match status" value="3"/>
</dbReference>
<keyword evidence="2" id="KW-0272">Extracellular matrix</keyword>
<dbReference type="InterPro" id="IPR036179">
    <property type="entry name" value="Ig-like_dom_sf"/>
</dbReference>
<feature type="domain" description="WAP" evidence="8">
    <location>
        <begin position="454"/>
        <end position="503"/>
    </location>
</feature>
<name>A0ABN8LU92_9CNID</name>
<dbReference type="NCBIfam" id="NF040941">
    <property type="entry name" value="GGGWT_bact"/>
    <property type="match status" value="1"/>
</dbReference>
<feature type="transmembrane region" description="Helical" evidence="6">
    <location>
        <begin position="12"/>
        <end position="33"/>
    </location>
</feature>
<dbReference type="CDD" id="cd00087">
    <property type="entry name" value="FReD"/>
    <property type="match status" value="1"/>
</dbReference>
<keyword evidence="4" id="KW-0175">Coiled coil</keyword>
<dbReference type="PROSITE" id="PS51390">
    <property type="entry name" value="WAP"/>
    <property type="match status" value="1"/>
</dbReference>
<sequence>MLSKSSHGLGCSLNAFSFCLSSVTLLFGLGGFMRVEIKLADHDAKLYAVQQQCVQQAANCSPHFQESDFQTTEIISRERRSQSGFPVINGSRRDMDANAAKKLREIREEIKENLKKMKEENTRVCRTALGSVRKTRPLGGSKGEKGDKGLKGDNGVTGAHGAPGVKGQKGEKGTQGIQSSQSPRVVVYPPILTVKENQTARFHCVASGDPKPIIAWRKDGTVLGNSQKYSVRRNGALIITHAQYNDSGRYECVARTNWEQADGFTNLMVKVSPRIKRPSQPVIYVTKGKDAFFPKCIAFGYPLPTVTWSRVFSSFPERRSFTSDGNLTIVNTTTGDSGIYVCEAVNTIGRARVMTQLVVLTVPSFTVKPPEILTVNTGDILKVNCSAQGNQTLRITWSREYAELPVRRATVGGDGTLTVTQLVPEDAGKYFCTASSVGGAIKITADMNLIVLKKGLKRGICPIPLPVDSCEGETDDECTLDSDCFGDKKCCSDSCQKLCVQPPQTKDCVDIHYAGFQTSGVYSINPDRRTEFKVYCDLETDNGGWIVFQRRQDASVSFHRTWDDYKRGFGDLKGNFWLGNDKIHRITAANRMILHIDLQDWNGVKVFARYENFKIGDEKSRYTLTASGYNGTSGDSLSYHNNMMFSTTDIDNDKWESGSCSNDLTGGWWFNDCHMSNLNGQYLGNTKAYNGVGWARFKHNLSLKFVEMKMRPLSFEKEREDE</sequence>
<feature type="domain" description="Ig-like" evidence="7">
    <location>
        <begin position="183"/>
        <end position="272"/>
    </location>
</feature>
<keyword evidence="3" id="KW-1015">Disulfide bond</keyword>
<evidence type="ECO:0000256" key="1">
    <source>
        <dbReference type="ARBA" id="ARBA00004498"/>
    </source>
</evidence>
<evidence type="ECO:0000256" key="3">
    <source>
        <dbReference type="ARBA" id="ARBA00023157"/>
    </source>
</evidence>
<dbReference type="InterPro" id="IPR003599">
    <property type="entry name" value="Ig_sub"/>
</dbReference>
<evidence type="ECO:0000313" key="10">
    <source>
        <dbReference type="EMBL" id="CAH3020671.1"/>
    </source>
</evidence>
<dbReference type="SMART" id="SM00408">
    <property type="entry name" value="IGc2"/>
    <property type="match status" value="3"/>
</dbReference>
<dbReference type="InterPro" id="IPR007110">
    <property type="entry name" value="Ig-like_dom"/>
</dbReference>
<accession>A0ABN8LU92</accession>
<evidence type="ECO:0000259" key="7">
    <source>
        <dbReference type="PROSITE" id="PS50835"/>
    </source>
</evidence>
<dbReference type="InterPro" id="IPR008197">
    <property type="entry name" value="WAP_dom"/>
</dbReference>
<dbReference type="Pfam" id="PF13927">
    <property type="entry name" value="Ig_3"/>
    <property type="match status" value="2"/>
</dbReference>
<dbReference type="PROSITE" id="PS00514">
    <property type="entry name" value="FIBRINOGEN_C_1"/>
    <property type="match status" value="1"/>
</dbReference>
<dbReference type="Pfam" id="PF07679">
    <property type="entry name" value="I-set"/>
    <property type="match status" value="1"/>
</dbReference>
<dbReference type="SMART" id="SM00186">
    <property type="entry name" value="FBG"/>
    <property type="match status" value="1"/>
</dbReference>
<dbReference type="PROSITE" id="PS51406">
    <property type="entry name" value="FIBRINOGEN_C_2"/>
    <property type="match status" value="1"/>
</dbReference>
<feature type="domain" description="Ig-like" evidence="7">
    <location>
        <begin position="273"/>
        <end position="361"/>
    </location>
</feature>
<proteinExistence type="predicted"/>
<keyword evidence="2" id="KW-0964">Secreted</keyword>
<feature type="compositionally biased region" description="Basic and acidic residues" evidence="5">
    <location>
        <begin position="142"/>
        <end position="151"/>
    </location>
</feature>
<dbReference type="InterPro" id="IPR003598">
    <property type="entry name" value="Ig_sub2"/>
</dbReference>
<evidence type="ECO:0000259" key="9">
    <source>
        <dbReference type="PROSITE" id="PS51406"/>
    </source>
</evidence>
<dbReference type="SUPFAM" id="SSF57256">
    <property type="entry name" value="Elafin-like"/>
    <property type="match status" value="1"/>
</dbReference>
<protein>
    <submittedName>
        <fullName evidence="10">Uncharacterized protein</fullName>
    </submittedName>
</protein>
<dbReference type="EMBL" id="CALNXI010000155">
    <property type="protein sequence ID" value="CAH3020671.1"/>
    <property type="molecule type" value="Genomic_DNA"/>
</dbReference>
<evidence type="ECO:0000259" key="8">
    <source>
        <dbReference type="PROSITE" id="PS51390"/>
    </source>
</evidence>
<dbReference type="InterPro" id="IPR036645">
    <property type="entry name" value="Elafin-like_sf"/>
</dbReference>
<dbReference type="Proteomes" id="UP001159427">
    <property type="component" value="Unassembled WGS sequence"/>
</dbReference>
<dbReference type="CDD" id="cd00199">
    <property type="entry name" value="WAP"/>
    <property type="match status" value="1"/>
</dbReference>
<feature type="region of interest" description="Disordered" evidence="5">
    <location>
        <begin position="134"/>
        <end position="182"/>
    </location>
</feature>
<gene>
    <name evidence="10" type="ORF">PEVE_00008115</name>
</gene>
<dbReference type="Gene3D" id="3.90.215.10">
    <property type="entry name" value="Gamma Fibrinogen, chain A, domain 1"/>
    <property type="match status" value="1"/>
</dbReference>
<keyword evidence="6" id="KW-0472">Membrane</keyword>
<feature type="domain" description="Fibrinogen C-terminal" evidence="9">
    <location>
        <begin position="499"/>
        <end position="714"/>
    </location>
</feature>
<dbReference type="InterPro" id="IPR014716">
    <property type="entry name" value="Fibrinogen_a/b/g_C_1"/>
</dbReference>
<dbReference type="SMART" id="SM00217">
    <property type="entry name" value="WAP"/>
    <property type="match status" value="1"/>
</dbReference>
<comment type="caution">
    <text evidence="10">The sequence shown here is derived from an EMBL/GenBank/DDBJ whole genome shotgun (WGS) entry which is preliminary data.</text>
</comment>
<dbReference type="SUPFAM" id="SSF48726">
    <property type="entry name" value="Immunoglobulin"/>
    <property type="match status" value="3"/>
</dbReference>
<dbReference type="Gene3D" id="4.10.75.10">
    <property type="entry name" value="Elafin-like"/>
    <property type="match status" value="1"/>
</dbReference>
<dbReference type="InterPro" id="IPR002181">
    <property type="entry name" value="Fibrinogen_a/b/g_C_dom"/>
</dbReference>
<dbReference type="PANTHER" id="PTHR19143">
    <property type="entry name" value="FIBRINOGEN/TENASCIN/ANGIOPOEITIN"/>
    <property type="match status" value="1"/>
</dbReference>
<dbReference type="InterPro" id="IPR013783">
    <property type="entry name" value="Ig-like_fold"/>
</dbReference>
<feature type="domain" description="Ig-like" evidence="7">
    <location>
        <begin position="363"/>
        <end position="448"/>
    </location>
</feature>
<dbReference type="InterPro" id="IPR050373">
    <property type="entry name" value="Fibrinogen_C-term_domain"/>
</dbReference>
<comment type="subcellular location">
    <subcellularLocation>
        <location evidence="1">Secreted</location>
        <location evidence="1">Extracellular space</location>
        <location evidence="1">Extracellular matrix</location>
    </subcellularLocation>
</comment>
<evidence type="ECO:0000256" key="5">
    <source>
        <dbReference type="SAM" id="MobiDB-lite"/>
    </source>
</evidence>
<dbReference type="Gene3D" id="2.60.40.10">
    <property type="entry name" value="Immunoglobulins"/>
    <property type="match status" value="3"/>
</dbReference>
<evidence type="ECO:0000256" key="2">
    <source>
        <dbReference type="ARBA" id="ARBA00022530"/>
    </source>
</evidence>
<evidence type="ECO:0000256" key="4">
    <source>
        <dbReference type="SAM" id="Coils"/>
    </source>
</evidence>
<dbReference type="PANTHER" id="PTHR19143:SF459">
    <property type="entry name" value="FIBRINOGEN C-TERMINAL DOMAIN-CONTAINING PROTEIN"/>
    <property type="match status" value="1"/>
</dbReference>
<dbReference type="SUPFAM" id="SSF56496">
    <property type="entry name" value="Fibrinogen C-terminal domain-like"/>
    <property type="match status" value="1"/>
</dbReference>
<dbReference type="InterPro" id="IPR020837">
    <property type="entry name" value="Fibrinogen_CS"/>
</dbReference>
<organism evidence="10 11">
    <name type="scientific">Porites evermanni</name>
    <dbReference type="NCBI Taxonomy" id="104178"/>
    <lineage>
        <taxon>Eukaryota</taxon>
        <taxon>Metazoa</taxon>
        <taxon>Cnidaria</taxon>
        <taxon>Anthozoa</taxon>
        <taxon>Hexacorallia</taxon>
        <taxon>Scleractinia</taxon>
        <taxon>Fungiina</taxon>
        <taxon>Poritidae</taxon>
        <taxon>Porites</taxon>
    </lineage>
</organism>
<dbReference type="InterPro" id="IPR036056">
    <property type="entry name" value="Fibrinogen-like_C"/>
</dbReference>
<dbReference type="InterPro" id="IPR013098">
    <property type="entry name" value="Ig_I-set"/>
</dbReference>
<feature type="coiled-coil region" evidence="4">
    <location>
        <begin position="100"/>
        <end position="127"/>
    </location>
</feature>
<evidence type="ECO:0000256" key="6">
    <source>
        <dbReference type="SAM" id="Phobius"/>
    </source>
</evidence>
<evidence type="ECO:0000313" key="11">
    <source>
        <dbReference type="Proteomes" id="UP001159427"/>
    </source>
</evidence>